<feature type="compositionally biased region" description="Polar residues" evidence="7">
    <location>
        <begin position="139"/>
        <end position="148"/>
    </location>
</feature>
<evidence type="ECO:0000256" key="2">
    <source>
        <dbReference type="ARBA" id="ARBA00022729"/>
    </source>
</evidence>
<dbReference type="AlphaFoldDB" id="A0A8J5JCY0"/>
<dbReference type="InterPro" id="IPR017897">
    <property type="entry name" value="Thrombospondin_3_rpt"/>
</dbReference>
<organism evidence="10 11">
    <name type="scientific">Homarus americanus</name>
    <name type="common">American lobster</name>
    <dbReference type="NCBI Taxonomy" id="6706"/>
    <lineage>
        <taxon>Eukaryota</taxon>
        <taxon>Metazoa</taxon>
        <taxon>Ecdysozoa</taxon>
        <taxon>Arthropoda</taxon>
        <taxon>Crustacea</taxon>
        <taxon>Multicrustacea</taxon>
        <taxon>Malacostraca</taxon>
        <taxon>Eumalacostraca</taxon>
        <taxon>Eucarida</taxon>
        <taxon>Decapoda</taxon>
        <taxon>Pleocyemata</taxon>
        <taxon>Astacidea</taxon>
        <taxon>Nephropoidea</taxon>
        <taxon>Nephropidae</taxon>
        <taxon>Homarus</taxon>
    </lineage>
</organism>
<dbReference type="InterPro" id="IPR003367">
    <property type="entry name" value="Thrombospondin_3-like_rpt"/>
</dbReference>
<dbReference type="Pfam" id="PF02412">
    <property type="entry name" value="TSP_3"/>
    <property type="match status" value="7"/>
</dbReference>
<dbReference type="PROSITE" id="PS51236">
    <property type="entry name" value="TSP_CTER"/>
    <property type="match status" value="1"/>
</dbReference>
<feature type="region of interest" description="Disordered" evidence="7">
    <location>
        <begin position="196"/>
        <end position="219"/>
    </location>
</feature>
<keyword evidence="1" id="KW-0245">EGF-like domain</keyword>
<dbReference type="GO" id="GO:0007155">
    <property type="term" value="P:cell adhesion"/>
    <property type="evidence" value="ECO:0007669"/>
    <property type="project" value="InterPro"/>
</dbReference>
<dbReference type="PANTHER" id="PTHR10199">
    <property type="entry name" value="THROMBOSPONDIN"/>
    <property type="match status" value="1"/>
</dbReference>
<evidence type="ECO:0000313" key="10">
    <source>
        <dbReference type="EMBL" id="KAG7154451.1"/>
    </source>
</evidence>
<sequence length="586" mass="64725">MKSAIGVLLMVVTLAASFSEIERGHGQPDFCEDLQDDINKWQKNIKCLLEAMDTCTQVRSCESKPCFPGVKCTQTPTRPFFICGGCPSGFHGDGVHCTSKGKCGVGTAGDGIQCSKDSDLDGYPDKELTCREPKCRQDNCPSTPNSGQEDADHDGIGDLCDDDPDGDGVRKNDNCPLVTNSLQLDQDKDGHGDVCDNCPGKKNPKQVDQDGDGKGDACDDDADGDGFINYEDNCPTVSNIDQRDTDMDSLGDLCDNCPEMFNPLQADTDNDLVGDACDTDQDVDKDGIQDNIDNCPNEANSNQLDTDKDGLGNACDDDVDGDNIPNNHDNCPLVSNPLQKDRDHDGVGDVCNEDADGDSFFDHIDNCPKNAEIHRTDFRTFTTVALDPTGTKQLDPEWVILNEGAEIHHDKDDDYVGFIFGYQSNKQFYVVMWKKGRQEYFAKKPFLAIGEPGIQLKLVQSTTGPGMWLRNALWHTGTTNNQAKLLWKDPNNAGWKAKTAYRWRLWHRPNIGLIRLRIYRGQTLQSDSGNIYDNHLAGGRLGVYCFSQESITWSDLKYSCDENLPKDIYNDLPLDLKPKGTAPRAE</sequence>
<keyword evidence="2 8" id="KW-0732">Signal</keyword>
<name>A0A8J5JCY0_HOMAM</name>
<gene>
    <name evidence="10" type="primary">Thbs3b-L</name>
    <name evidence="10" type="ORF">Hamer_G018192</name>
</gene>
<keyword evidence="11" id="KW-1185">Reference proteome</keyword>
<dbReference type="InterPro" id="IPR013320">
    <property type="entry name" value="ConA-like_dom_sf"/>
</dbReference>
<dbReference type="InterPro" id="IPR028974">
    <property type="entry name" value="TSP_type-3_rpt"/>
</dbReference>
<comment type="caution">
    <text evidence="10">The sequence shown here is derived from an EMBL/GenBank/DDBJ whole genome shotgun (WGS) entry which is preliminary data.</text>
</comment>
<dbReference type="FunFam" id="2.60.120.200:FF:000002">
    <property type="entry name" value="Thrombospondin 3"/>
    <property type="match status" value="1"/>
</dbReference>
<keyword evidence="4 6" id="KW-0106">Calcium</keyword>
<dbReference type="PANTHER" id="PTHR10199:SF100">
    <property type="entry name" value="THROMBOSPONDIN, ISOFORM A"/>
    <property type="match status" value="1"/>
</dbReference>
<feature type="repeat" description="TSP type-3" evidence="6">
    <location>
        <begin position="207"/>
        <end position="242"/>
    </location>
</feature>
<dbReference type="PROSITE" id="PS51234">
    <property type="entry name" value="TSP3"/>
    <property type="match status" value="2"/>
</dbReference>
<feature type="repeat" description="TSP type-3" evidence="6">
    <location>
        <begin position="304"/>
        <end position="339"/>
    </location>
</feature>
<feature type="region of interest" description="Disordered" evidence="7">
    <location>
        <begin position="136"/>
        <end position="163"/>
    </location>
</feature>
<dbReference type="Gene3D" id="2.10.25.10">
    <property type="entry name" value="Laminin"/>
    <property type="match status" value="1"/>
</dbReference>
<dbReference type="Gene3D" id="2.60.120.200">
    <property type="match status" value="1"/>
</dbReference>
<accession>A0A8J5JCY0</accession>
<keyword evidence="5" id="KW-0325">Glycoprotein</keyword>
<protein>
    <submittedName>
        <fullName evidence="10">Thrombospondin-3b-like</fullName>
    </submittedName>
</protein>
<dbReference type="SUPFAM" id="SSF103647">
    <property type="entry name" value="TSP type-3 repeat"/>
    <property type="match status" value="3"/>
</dbReference>
<dbReference type="FunFam" id="4.10.1080.10:FF:000001">
    <property type="entry name" value="Thrombospondin 3"/>
    <property type="match status" value="1"/>
</dbReference>
<evidence type="ECO:0000259" key="9">
    <source>
        <dbReference type="PROSITE" id="PS51236"/>
    </source>
</evidence>
<keyword evidence="3" id="KW-0677">Repeat</keyword>
<dbReference type="Gene3D" id="4.10.1080.10">
    <property type="entry name" value="TSP type-3 repeat"/>
    <property type="match status" value="2"/>
</dbReference>
<proteinExistence type="predicted"/>
<reference evidence="10" key="1">
    <citation type="journal article" date="2021" name="Sci. Adv.">
        <title>The American lobster genome reveals insights on longevity, neural, and immune adaptations.</title>
        <authorList>
            <person name="Polinski J.M."/>
            <person name="Zimin A.V."/>
            <person name="Clark K.F."/>
            <person name="Kohn A.B."/>
            <person name="Sadowski N."/>
            <person name="Timp W."/>
            <person name="Ptitsyn A."/>
            <person name="Khanna P."/>
            <person name="Romanova D.Y."/>
            <person name="Williams P."/>
            <person name="Greenwood S.J."/>
            <person name="Moroz L.L."/>
            <person name="Walt D.R."/>
            <person name="Bodnar A.G."/>
        </authorList>
    </citation>
    <scope>NUCLEOTIDE SEQUENCE</scope>
    <source>
        <strain evidence="10">GMGI-L3</strain>
    </source>
</reference>
<evidence type="ECO:0000256" key="6">
    <source>
        <dbReference type="PROSITE-ProRule" id="PRU00634"/>
    </source>
</evidence>
<dbReference type="Pfam" id="PF05735">
    <property type="entry name" value="TSP_C"/>
    <property type="match status" value="1"/>
</dbReference>
<feature type="chain" id="PRO_5035281760" evidence="8">
    <location>
        <begin position="27"/>
        <end position="586"/>
    </location>
</feature>
<dbReference type="GO" id="GO:0005509">
    <property type="term" value="F:calcium ion binding"/>
    <property type="evidence" value="ECO:0007669"/>
    <property type="project" value="UniProtKB-UniRule"/>
</dbReference>
<dbReference type="GO" id="GO:0005576">
    <property type="term" value="C:extracellular region"/>
    <property type="evidence" value="ECO:0007669"/>
    <property type="project" value="InterPro"/>
</dbReference>
<evidence type="ECO:0000313" key="11">
    <source>
        <dbReference type="Proteomes" id="UP000747542"/>
    </source>
</evidence>
<evidence type="ECO:0000256" key="5">
    <source>
        <dbReference type="ARBA" id="ARBA00023180"/>
    </source>
</evidence>
<feature type="region of interest" description="Disordered" evidence="7">
    <location>
        <begin position="296"/>
        <end position="338"/>
    </location>
</feature>
<dbReference type="Proteomes" id="UP000747542">
    <property type="component" value="Unassembled WGS sequence"/>
</dbReference>
<feature type="compositionally biased region" description="Basic and acidic residues" evidence="7">
    <location>
        <begin position="205"/>
        <end position="217"/>
    </location>
</feature>
<feature type="signal peptide" evidence="8">
    <location>
        <begin position="1"/>
        <end position="26"/>
    </location>
</feature>
<evidence type="ECO:0000256" key="3">
    <source>
        <dbReference type="ARBA" id="ARBA00022737"/>
    </source>
</evidence>
<evidence type="ECO:0000256" key="8">
    <source>
        <dbReference type="SAM" id="SignalP"/>
    </source>
</evidence>
<evidence type="ECO:0000256" key="4">
    <source>
        <dbReference type="ARBA" id="ARBA00022837"/>
    </source>
</evidence>
<evidence type="ECO:0000256" key="1">
    <source>
        <dbReference type="ARBA" id="ARBA00022536"/>
    </source>
</evidence>
<dbReference type="EMBL" id="JAHLQT010044460">
    <property type="protein sequence ID" value="KAG7154451.1"/>
    <property type="molecule type" value="Genomic_DNA"/>
</dbReference>
<dbReference type="InterPro" id="IPR008859">
    <property type="entry name" value="Thrombospondin_C"/>
</dbReference>
<feature type="domain" description="TSP C-terminal" evidence="9">
    <location>
        <begin position="379"/>
        <end position="565"/>
    </location>
</feature>
<evidence type="ECO:0000256" key="7">
    <source>
        <dbReference type="SAM" id="MobiDB-lite"/>
    </source>
</evidence>
<dbReference type="SUPFAM" id="SSF49899">
    <property type="entry name" value="Concanavalin A-like lectins/glucanases"/>
    <property type="match status" value="1"/>
</dbReference>